<dbReference type="SUPFAM" id="SSF56349">
    <property type="entry name" value="DNA breaking-rejoining enzymes"/>
    <property type="match status" value="1"/>
</dbReference>
<evidence type="ECO:0000256" key="3">
    <source>
        <dbReference type="ARBA" id="ARBA00023125"/>
    </source>
</evidence>
<dbReference type="EMBL" id="FIMD01000002">
    <property type="protein sequence ID" value="CYX46150.1"/>
    <property type="molecule type" value="Genomic_DNA"/>
</dbReference>
<evidence type="ECO:0000313" key="7">
    <source>
        <dbReference type="Proteomes" id="UP000075182"/>
    </source>
</evidence>
<dbReference type="AlphaFoldDB" id="A0A0Z8UYI3"/>
<dbReference type="Pfam" id="PF00589">
    <property type="entry name" value="Phage_integrase"/>
    <property type="match status" value="1"/>
</dbReference>
<evidence type="ECO:0000256" key="1">
    <source>
        <dbReference type="ARBA" id="ARBA00008857"/>
    </source>
</evidence>
<dbReference type="InterPro" id="IPR013762">
    <property type="entry name" value="Integrase-like_cat_sf"/>
</dbReference>
<dbReference type="GO" id="GO:0015074">
    <property type="term" value="P:DNA integration"/>
    <property type="evidence" value="ECO:0007669"/>
    <property type="project" value="UniProtKB-KW"/>
</dbReference>
<keyword evidence="3" id="KW-0238">DNA-binding</keyword>
<gene>
    <name evidence="6" type="primary">int1</name>
    <name evidence="6" type="ORF">ERS132536_00364</name>
</gene>
<evidence type="ECO:0000259" key="5">
    <source>
        <dbReference type="PROSITE" id="PS51898"/>
    </source>
</evidence>
<dbReference type="InterPro" id="IPR010998">
    <property type="entry name" value="Integrase_recombinase_N"/>
</dbReference>
<feature type="domain" description="Tyr recombinase" evidence="5">
    <location>
        <begin position="220"/>
        <end position="426"/>
    </location>
</feature>
<dbReference type="GO" id="GO:0006310">
    <property type="term" value="P:DNA recombination"/>
    <property type="evidence" value="ECO:0007669"/>
    <property type="project" value="UniProtKB-KW"/>
</dbReference>
<dbReference type="Gene3D" id="1.10.443.10">
    <property type="entry name" value="Intergrase catalytic core"/>
    <property type="match status" value="1"/>
</dbReference>
<dbReference type="CDD" id="cd00397">
    <property type="entry name" value="DNA_BRE_C"/>
    <property type="match status" value="1"/>
</dbReference>
<proteinExistence type="inferred from homology"/>
<dbReference type="Gene3D" id="1.10.150.130">
    <property type="match status" value="1"/>
</dbReference>
<keyword evidence="4" id="KW-0233">DNA recombination</keyword>
<organism evidence="6 7">
    <name type="scientific">Streptococcus suis</name>
    <dbReference type="NCBI Taxonomy" id="1307"/>
    <lineage>
        <taxon>Bacteria</taxon>
        <taxon>Bacillati</taxon>
        <taxon>Bacillota</taxon>
        <taxon>Bacilli</taxon>
        <taxon>Lactobacillales</taxon>
        <taxon>Streptococcaceae</taxon>
        <taxon>Streptococcus</taxon>
    </lineage>
</organism>
<dbReference type="PANTHER" id="PTHR30629:SF2">
    <property type="entry name" value="PROPHAGE INTEGRASE INTS-RELATED"/>
    <property type="match status" value="1"/>
</dbReference>
<reference evidence="6 7" key="1">
    <citation type="submission" date="2016-02" db="EMBL/GenBank/DDBJ databases">
        <authorList>
            <consortium name="Pathogen Informatics"/>
        </authorList>
    </citation>
    <scope>NUCLEOTIDE SEQUENCE [LARGE SCALE GENOMIC DNA]</scope>
    <source>
        <strain evidence="6 7">SS999</strain>
    </source>
</reference>
<dbReference type="InterPro" id="IPR011010">
    <property type="entry name" value="DNA_brk_join_enz"/>
</dbReference>
<dbReference type="InterPro" id="IPR050808">
    <property type="entry name" value="Phage_Integrase"/>
</dbReference>
<protein>
    <submittedName>
        <fullName evidence="6">Tyrosine recombinase xerC</fullName>
    </submittedName>
</protein>
<keyword evidence="2" id="KW-0229">DNA integration</keyword>
<dbReference type="GO" id="GO:0003677">
    <property type="term" value="F:DNA binding"/>
    <property type="evidence" value="ECO:0007669"/>
    <property type="project" value="UniProtKB-KW"/>
</dbReference>
<dbReference type="InterPro" id="IPR002104">
    <property type="entry name" value="Integrase_catalytic"/>
</dbReference>
<name>A0A0Z8UYI3_STRSU</name>
<dbReference type="PANTHER" id="PTHR30629">
    <property type="entry name" value="PROPHAGE INTEGRASE"/>
    <property type="match status" value="1"/>
</dbReference>
<dbReference type="PROSITE" id="PS51898">
    <property type="entry name" value="TYR_RECOMBINASE"/>
    <property type="match status" value="1"/>
</dbReference>
<evidence type="ECO:0000313" key="6">
    <source>
        <dbReference type="EMBL" id="CYX46150.1"/>
    </source>
</evidence>
<sequence>MATFAKLEISTFLFYNGHDIFWFDIKKNIMTITKTKNGTYRLKVYIPTEARMPLGIVNNNYFDKRFKTKKEARQAEIDLLTKINQIENNEFTGIGKGDILFKDFYENVWWEYYKAGQTTSTTKPPSRSTIANTKTCFRKHILPMLGNYTIQFLNQNKQVILNLMTAKANEYANFKTLRSYVISIFDWAEELEYIESNKIAKTLRRIKATKKIQLAEARRDEDLYLTHEQLQEWFLAFQDDLANEKISLKDYLLFYLTFLLGDRKSESYALQWKHIDFEKSQIQLLQALDRYGDTKATKGNKKTIFAISAELLQLLRSWKKQQRRELAKFGIITNSEQFVFTYVDTKGNVNKPLQADYLNNKMRTVKNRHPYLTHATPHKLGHTGATLAKQAGMSLEAISEALTHSDTTTTQIYVNTSNVIPIAVGEFALNSLKL</sequence>
<evidence type="ECO:0000256" key="4">
    <source>
        <dbReference type="ARBA" id="ARBA00023172"/>
    </source>
</evidence>
<evidence type="ECO:0000256" key="2">
    <source>
        <dbReference type="ARBA" id="ARBA00022908"/>
    </source>
</evidence>
<comment type="similarity">
    <text evidence="1">Belongs to the 'phage' integrase family.</text>
</comment>
<dbReference type="Proteomes" id="UP000075182">
    <property type="component" value="Unassembled WGS sequence"/>
</dbReference>
<accession>A0A0Z8UYI3</accession>